<evidence type="ECO:0000256" key="5">
    <source>
        <dbReference type="ARBA" id="ARBA00022729"/>
    </source>
</evidence>
<dbReference type="PANTHER" id="PTHR30532:SF28">
    <property type="entry name" value="PETROBACTIN-BINDING PROTEIN YCLQ"/>
    <property type="match status" value="1"/>
</dbReference>
<evidence type="ECO:0000256" key="6">
    <source>
        <dbReference type="SAM" id="MobiDB-lite"/>
    </source>
</evidence>
<evidence type="ECO:0000256" key="4">
    <source>
        <dbReference type="ARBA" id="ARBA00022496"/>
    </source>
</evidence>
<evidence type="ECO:0000256" key="1">
    <source>
        <dbReference type="ARBA" id="ARBA00004196"/>
    </source>
</evidence>
<keyword evidence="3" id="KW-0813">Transport</keyword>
<evidence type="ECO:0000313" key="9">
    <source>
        <dbReference type="Proteomes" id="UP000651112"/>
    </source>
</evidence>
<organism evidence="8 9">
    <name type="scientific">Sphingobacterium chuzhouense</name>
    <dbReference type="NCBI Taxonomy" id="1742264"/>
    <lineage>
        <taxon>Bacteria</taxon>
        <taxon>Pseudomonadati</taxon>
        <taxon>Bacteroidota</taxon>
        <taxon>Sphingobacteriia</taxon>
        <taxon>Sphingobacteriales</taxon>
        <taxon>Sphingobacteriaceae</taxon>
        <taxon>Sphingobacterium</taxon>
    </lineage>
</organism>
<dbReference type="Pfam" id="PF01497">
    <property type="entry name" value="Peripla_BP_2"/>
    <property type="match status" value="1"/>
</dbReference>
<dbReference type="InterPro" id="IPR051313">
    <property type="entry name" value="Bact_iron-sidero_bind"/>
</dbReference>
<dbReference type="RefSeq" id="WP_190312655.1">
    <property type="nucleotide sequence ID" value="NZ_JACNYL010000001.1"/>
</dbReference>
<sequence length="267" mass="29175">MDLSALETYHELGIPVAGVPNTVPAYLGEYNDAKYDKVGTVVKADFKALEALKPDLIITGGRQGKQYDSLVMVAPTIIFGSDADDFWTSFDYSVRTIAALHGKEKLAEEKLAALHKKADLVKAKAQADPKKAVVAMHMNGRFNPSGPNSRFGFAYDVLGLKPAYVPAAEPAQPAAAPQEGQRQQRPPAPKLADINPDYLFIFDRNTGIKGVMPEESDIFTEDVKATEAYKNNKAFILPGWIWYLSGNGLISVDQKISEIGEKLYGIK</sequence>
<evidence type="ECO:0000256" key="2">
    <source>
        <dbReference type="ARBA" id="ARBA00008814"/>
    </source>
</evidence>
<feature type="region of interest" description="Disordered" evidence="6">
    <location>
        <begin position="169"/>
        <end position="191"/>
    </location>
</feature>
<dbReference type="Gene3D" id="3.40.50.1980">
    <property type="entry name" value="Nitrogenase molybdenum iron protein domain"/>
    <property type="match status" value="2"/>
</dbReference>
<proteinExistence type="inferred from homology"/>
<name>A0ABR7XP28_9SPHI</name>
<dbReference type="SUPFAM" id="SSF53807">
    <property type="entry name" value="Helical backbone' metal receptor"/>
    <property type="match status" value="1"/>
</dbReference>
<keyword evidence="5" id="KW-0732">Signal</keyword>
<evidence type="ECO:0000256" key="3">
    <source>
        <dbReference type="ARBA" id="ARBA00022448"/>
    </source>
</evidence>
<dbReference type="InterPro" id="IPR002491">
    <property type="entry name" value="ABC_transptr_periplasmic_BD"/>
</dbReference>
<dbReference type="EMBL" id="JACNYL010000001">
    <property type="protein sequence ID" value="MBD1420927.1"/>
    <property type="molecule type" value="Genomic_DNA"/>
</dbReference>
<accession>A0ABR7XP28</accession>
<keyword evidence="4" id="KW-0410">Iron transport</keyword>
<keyword evidence="9" id="KW-1185">Reference proteome</keyword>
<evidence type="ECO:0000313" key="8">
    <source>
        <dbReference type="EMBL" id="MBD1420927.1"/>
    </source>
</evidence>
<evidence type="ECO:0000259" key="7">
    <source>
        <dbReference type="PROSITE" id="PS50983"/>
    </source>
</evidence>
<feature type="domain" description="Fe/B12 periplasmic-binding" evidence="7">
    <location>
        <begin position="1"/>
        <end position="267"/>
    </location>
</feature>
<keyword evidence="4" id="KW-0406">Ion transport</keyword>
<comment type="similarity">
    <text evidence="2">Belongs to the bacterial solute-binding protein 8 family.</text>
</comment>
<dbReference type="PROSITE" id="PS50983">
    <property type="entry name" value="FE_B12_PBP"/>
    <property type="match status" value="1"/>
</dbReference>
<dbReference type="Proteomes" id="UP000651112">
    <property type="component" value="Unassembled WGS sequence"/>
</dbReference>
<keyword evidence="4" id="KW-0408">Iron</keyword>
<comment type="caution">
    <text evidence="8">The sequence shown here is derived from an EMBL/GenBank/DDBJ whole genome shotgun (WGS) entry which is preliminary data.</text>
</comment>
<reference evidence="8 9" key="1">
    <citation type="submission" date="2020-08" db="EMBL/GenBank/DDBJ databases">
        <title>Sphingobacterium sp. DN00404 isolated from aquaculture water.</title>
        <authorList>
            <person name="Zhang M."/>
        </authorList>
    </citation>
    <scope>NUCLEOTIDE SEQUENCE [LARGE SCALE GENOMIC DNA]</scope>
    <source>
        <strain evidence="8 9">KCTC 42746</strain>
    </source>
</reference>
<comment type="subcellular location">
    <subcellularLocation>
        <location evidence="1">Cell envelope</location>
    </subcellularLocation>
</comment>
<feature type="compositionally biased region" description="Low complexity" evidence="6">
    <location>
        <begin position="169"/>
        <end position="185"/>
    </location>
</feature>
<dbReference type="PANTHER" id="PTHR30532">
    <property type="entry name" value="IRON III DICITRATE-BINDING PERIPLASMIC PROTEIN"/>
    <property type="match status" value="1"/>
</dbReference>
<protein>
    <submittedName>
        <fullName evidence="8">ABC transporter substrate-binding protein</fullName>
    </submittedName>
</protein>
<gene>
    <name evidence="8" type="ORF">H8B21_04995</name>
</gene>